<dbReference type="PANTHER" id="PTHR13774:SF39">
    <property type="entry name" value="BIOSYNTHESIS PROTEIN, PUTATIVE-RELATED"/>
    <property type="match status" value="1"/>
</dbReference>
<organism evidence="4 5">
    <name type="scientific">Hydrogenophaga taeniospiralis CCUG 15921</name>
    <dbReference type="NCBI Taxonomy" id="1281780"/>
    <lineage>
        <taxon>Bacteria</taxon>
        <taxon>Pseudomonadati</taxon>
        <taxon>Pseudomonadota</taxon>
        <taxon>Betaproteobacteria</taxon>
        <taxon>Burkholderiales</taxon>
        <taxon>Comamonadaceae</taxon>
        <taxon>Hydrogenophaga</taxon>
    </lineage>
</organism>
<sequence>MAMGITVHTVNAFVDDQAGSTLGGNPAGVVLAADGLGADQRQALAARLGLSETVFVGASATASRRLEFFTPTQQIAHCGHATIAAFWLMQHLGQLPGGVHSKETVDGNRAILIEGTRVAMEQRAPTYTELAAGTQLQQLLDALQLQADDLIAGPPPAVVHTGNAFLVVGVRSRECLAAIQPRLERIHHLSDAHDLIGLYVFCLQPDMPGRHAAARMFAPRYGINEEAATGMAAGPLACWLHDRLGMAQSRFVLEQGRLMPHPSPSLINVSLDIGSSGIERLWAGGTARLTQTQQLSLDS</sequence>
<dbReference type="AlphaFoldDB" id="A0A9X4NQ28"/>
<dbReference type="PANTHER" id="PTHR13774">
    <property type="entry name" value="PHENAZINE BIOSYNTHESIS PROTEIN"/>
    <property type="match status" value="1"/>
</dbReference>
<keyword evidence="2" id="KW-0413">Isomerase</keyword>
<dbReference type="GO" id="GO:0005737">
    <property type="term" value="C:cytoplasm"/>
    <property type="evidence" value="ECO:0007669"/>
    <property type="project" value="TreeGrafter"/>
</dbReference>
<dbReference type="Proteomes" id="UP001152876">
    <property type="component" value="Unassembled WGS sequence"/>
</dbReference>
<evidence type="ECO:0000256" key="3">
    <source>
        <dbReference type="PIRSR" id="PIRSR016184-1"/>
    </source>
</evidence>
<evidence type="ECO:0000256" key="2">
    <source>
        <dbReference type="ARBA" id="ARBA00023235"/>
    </source>
</evidence>
<dbReference type="PIRSF" id="PIRSF016184">
    <property type="entry name" value="PhzC_PhzF"/>
    <property type="match status" value="1"/>
</dbReference>
<accession>A0A9X4NQ28</accession>
<dbReference type="Pfam" id="PF02567">
    <property type="entry name" value="PhzC-PhzF"/>
    <property type="match status" value="1"/>
</dbReference>
<proteinExistence type="inferred from homology"/>
<keyword evidence="5" id="KW-1185">Reference proteome</keyword>
<name>A0A9X4NQ28_9BURK</name>
<evidence type="ECO:0000313" key="5">
    <source>
        <dbReference type="Proteomes" id="UP001152876"/>
    </source>
</evidence>
<gene>
    <name evidence="4" type="ORF">H010_10056</name>
</gene>
<feature type="active site" evidence="3">
    <location>
        <position position="52"/>
    </location>
</feature>
<comment type="caution">
    <text evidence="4">The sequence shown here is derived from an EMBL/GenBank/DDBJ whole genome shotgun (WGS) entry which is preliminary data.</text>
</comment>
<dbReference type="EMBL" id="AOGK01000007">
    <property type="protein sequence ID" value="MDG5975595.1"/>
    <property type="molecule type" value="Genomic_DNA"/>
</dbReference>
<evidence type="ECO:0000256" key="1">
    <source>
        <dbReference type="ARBA" id="ARBA00008270"/>
    </source>
</evidence>
<evidence type="ECO:0000313" key="4">
    <source>
        <dbReference type="EMBL" id="MDG5975595.1"/>
    </source>
</evidence>
<reference evidence="4" key="1">
    <citation type="submission" date="2013-01" db="EMBL/GenBank/DDBJ databases">
        <title>Genome draft of Hydrogenophaga taeniospiralis 2K1.</title>
        <authorList>
            <person name="Gomila M."/>
            <person name="Lalucat J."/>
        </authorList>
    </citation>
    <scope>NUCLEOTIDE SEQUENCE</scope>
    <source>
        <strain evidence="4">CCUG 15921</strain>
    </source>
</reference>
<protein>
    <submittedName>
        <fullName evidence="4">PhzF family phenazine biosynthesis protein</fullName>
    </submittedName>
</protein>
<dbReference type="SUPFAM" id="SSF54506">
    <property type="entry name" value="Diaminopimelate epimerase-like"/>
    <property type="match status" value="1"/>
</dbReference>
<comment type="similarity">
    <text evidence="1">Belongs to the PhzF family.</text>
</comment>
<dbReference type="NCBIfam" id="TIGR00654">
    <property type="entry name" value="PhzF_family"/>
    <property type="match status" value="1"/>
</dbReference>
<dbReference type="InterPro" id="IPR003719">
    <property type="entry name" value="Phenazine_PhzF-like"/>
</dbReference>
<dbReference type="GO" id="GO:0016853">
    <property type="term" value="F:isomerase activity"/>
    <property type="evidence" value="ECO:0007669"/>
    <property type="project" value="UniProtKB-KW"/>
</dbReference>
<dbReference type="Gene3D" id="3.10.310.10">
    <property type="entry name" value="Diaminopimelate Epimerase, Chain A, domain 1"/>
    <property type="match status" value="2"/>
</dbReference>